<dbReference type="PROSITE" id="PS00211">
    <property type="entry name" value="ABC_TRANSPORTER_1"/>
    <property type="match status" value="1"/>
</dbReference>
<dbReference type="InterPro" id="IPR017871">
    <property type="entry name" value="ABC_transporter-like_CS"/>
</dbReference>
<feature type="domain" description="ABC transporter" evidence="5">
    <location>
        <begin position="19"/>
        <end position="274"/>
    </location>
</feature>
<dbReference type="Pfam" id="PF12848">
    <property type="entry name" value="ABC_tran_Xtn"/>
    <property type="match status" value="1"/>
</dbReference>
<dbReference type="CDD" id="cd03221">
    <property type="entry name" value="ABCF_EF-3"/>
    <property type="match status" value="1"/>
</dbReference>
<dbReference type="InterPro" id="IPR003593">
    <property type="entry name" value="AAA+_ATPase"/>
</dbReference>
<evidence type="ECO:0000256" key="4">
    <source>
        <dbReference type="SAM" id="Coils"/>
    </source>
</evidence>
<evidence type="ECO:0000259" key="5">
    <source>
        <dbReference type="PROSITE" id="PS50893"/>
    </source>
</evidence>
<evidence type="ECO:0000313" key="7">
    <source>
        <dbReference type="EMBL" id="CAE0585278.1"/>
    </source>
</evidence>
<dbReference type="AlphaFoldDB" id="A0A6V2W452"/>
<feature type="coiled-coil region" evidence="4">
    <location>
        <begin position="99"/>
        <end position="126"/>
    </location>
</feature>
<dbReference type="InterPro" id="IPR027417">
    <property type="entry name" value="P-loop_NTPase"/>
</dbReference>
<dbReference type="Gene3D" id="3.40.50.300">
    <property type="entry name" value="P-loop containing nucleotide triphosphate hydrolases"/>
    <property type="match status" value="1"/>
</dbReference>
<dbReference type="InterPro" id="IPR003439">
    <property type="entry name" value="ABC_transporter-like_ATP-bd"/>
</dbReference>
<dbReference type="PANTHER" id="PTHR19211">
    <property type="entry name" value="ATP-BINDING TRANSPORT PROTEIN-RELATED"/>
    <property type="match status" value="1"/>
</dbReference>
<dbReference type="InterPro" id="IPR050611">
    <property type="entry name" value="ABCF"/>
</dbReference>
<feature type="coiled-coil region" evidence="4">
    <location>
        <begin position="269"/>
        <end position="296"/>
    </location>
</feature>
<dbReference type="PROSITE" id="PS50893">
    <property type="entry name" value="ABC_TRANSPORTER_2"/>
    <property type="match status" value="1"/>
</dbReference>
<sequence>MLFDVPVHELTAGDGDKALLTADGGRNRGHGADFGHLKNRLRLRSGGRYAMIGRNGCGKSTLLRALASGTLPEWPGSIRTFLVEQDHRIDPEQQVIEAVLSADSRVSDLQAEAARLERESAEARESATERLCEIYEALEELDAESEGLRRHRVEAILGGLGFTAEMQGAAVGELSGGWQARLAMASALFVEPELLLLDEPTNHLDLRGLRWLQRYLRDEFRGTMLVVAHDRAFLDAVATDIILFEGVKGTLTYFHGTLEEFETRTADSSAAMQRQVAALERKKKHIEQSVDKMKQAAAGKHGDQKKSDLVASREKKLGRMGLEKTADGKKFNAQKPAQPQMRDPCTLRPALERTRTRLYLAAPGTCLHTLHESAFTPASGAFWWEARPP</sequence>
<reference evidence="7" key="1">
    <citation type="submission" date="2021-01" db="EMBL/GenBank/DDBJ databases">
        <authorList>
            <person name="Corre E."/>
            <person name="Pelletier E."/>
            <person name="Niang G."/>
            <person name="Scheremetjew M."/>
            <person name="Finn R."/>
            <person name="Kale V."/>
            <person name="Holt S."/>
            <person name="Cochrane G."/>
            <person name="Meng A."/>
            <person name="Brown T."/>
            <person name="Cohen L."/>
        </authorList>
    </citation>
    <scope>NUCLEOTIDE SEQUENCE</scope>
    <source>
        <strain evidence="7">379</strain>
    </source>
</reference>
<dbReference type="GO" id="GO:0016887">
    <property type="term" value="F:ATP hydrolysis activity"/>
    <property type="evidence" value="ECO:0007669"/>
    <property type="project" value="InterPro"/>
</dbReference>
<evidence type="ECO:0000256" key="3">
    <source>
        <dbReference type="ARBA" id="ARBA00022840"/>
    </source>
</evidence>
<organism evidence="7">
    <name type="scientific">Emiliania huxleyi</name>
    <name type="common">Coccolithophore</name>
    <name type="synonym">Pontosphaera huxleyi</name>
    <dbReference type="NCBI Taxonomy" id="2903"/>
    <lineage>
        <taxon>Eukaryota</taxon>
        <taxon>Haptista</taxon>
        <taxon>Haptophyta</taxon>
        <taxon>Prymnesiophyceae</taxon>
        <taxon>Isochrysidales</taxon>
        <taxon>Noelaerhabdaceae</taxon>
        <taxon>Emiliania</taxon>
    </lineage>
</organism>
<keyword evidence="3" id="KW-0067">ATP-binding</keyword>
<protein>
    <recommendedName>
        <fullName evidence="5">ABC transporter domain-containing protein</fullName>
    </recommendedName>
</protein>
<keyword evidence="1" id="KW-0677">Repeat</keyword>
<gene>
    <name evidence="6" type="ORF">EHUX00137_LOCUS39036</name>
    <name evidence="7" type="ORF">EHUX00137_LOCUS39038</name>
</gene>
<evidence type="ECO:0000313" key="6">
    <source>
        <dbReference type="EMBL" id="CAE0585275.1"/>
    </source>
</evidence>
<dbReference type="PANTHER" id="PTHR19211:SF14">
    <property type="entry name" value="ATP-BINDING CASSETTE SUB-FAMILY F MEMBER 1"/>
    <property type="match status" value="1"/>
</dbReference>
<name>A0A6V2W452_EMIHU</name>
<dbReference type="Pfam" id="PF00005">
    <property type="entry name" value="ABC_tran"/>
    <property type="match status" value="1"/>
</dbReference>
<dbReference type="FunFam" id="3.40.50.300:FF:000011">
    <property type="entry name" value="Putative ABC transporter ATP-binding component"/>
    <property type="match status" value="1"/>
</dbReference>
<dbReference type="EMBL" id="HBIR01050006">
    <property type="protein sequence ID" value="CAE0585278.1"/>
    <property type="molecule type" value="Transcribed_RNA"/>
</dbReference>
<dbReference type="InterPro" id="IPR032781">
    <property type="entry name" value="ABC_tran_Xtn"/>
</dbReference>
<evidence type="ECO:0000256" key="1">
    <source>
        <dbReference type="ARBA" id="ARBA00022737"/>
    </source>
</evidence>
<dbReference type="SMART" id="SM00382">
    <property type="entry name" value="AAA"/>
    <property type="match status" value="1"/>
</dbReference>
<dbReference type="GO" id="GO:0005524">
    <property type="term" value="F:ATP binding"/>
    <property type="evidence" value="ECO:0007669"/>
    <property type="project" value="UniProtKB-KW"/>
</dbReference>
<keyword evidence="2" id="KW-0547">Nucleotide-binding</keyword>
<proteinExistence type="predicted"/>
<evidence type="ECO:0000256" key="2">
    <source>
        <dbReference type="ARBA" id="ARBA00022741"/>
    </source>
</evidence>
<dbReference type="SUPFAM" id="SSF52540">
    <property type="entry name" value="P-loop containing nucleoside triphosphate hydrolases"/>
    <property type="match status" value="1"/>
</dbReference>
<keyword evidence="4" id="KW-0175">Coiled coil</keyword>
<accession>A0A6V2W452</accession>
<dbReference type="EMBL" id="HBIR01050004">
    <property type="protein sequence ID" value="CAE0585275.1"/>
    <property type="molecule type" value="Transcribed_RNA"/>
</dbReference>